<dbReference type="Gene3D" id="3.40.50.1000">
    <property type="entry name" value="HAD superfamily/HAD-like"/>
    <property type="match status" value="1"/>
</dbReference>
<gene>
    <name evidence="2" type="ORF">GCM10011335_08040</name>
</gene>
<sequence>MLAFTPKFVTFDCYGTLIHFEMSALTRRLFADRLGGERMEVFIADFSAYRLDEVLGAWKPYREVIGNALRRAAERSGVATRKEDLTALYTAIPTWKPHPDVPPALRLIAGKIPLVGLTNSMDDLIPPSIAAMGAPFHRVITAEEAGAYKPRMQAFTYMLDALGVGPEEVVHCSSSFRYDLMTARDLRFGARVLVNRGHEPSASGYATHEVADLGGLVHLLGLR</sequence>
<dbReference type="InterPro" id="IPR006439">
    <property type="entry name" value="HAD-SF_hydro_IA"/>
</dbReference>
<evidence type="ECO:0000256" key="1">
    <source>
        <dbReference type="ARBA" id="ARBA00022801"/>
    </source>
</evidence>
<dbReference type="SUPFAM" id="SSF56784">
    <property type="entry name" value="HAD-like"/>
    <property type="match status" value="1"/>
</dbReference>
<protein>
    <submittedName>
        <fullName evidence="2">Dehalogenase</fullName>
    </submittedName>
</protein>
<dbReference type="SFLD" id="SFLDG01129">
    <property type="entry name" value="C1.5:_HAD__Beta-PGM__Phosphata"/>
    <property type="match status" value="1"/>
</dbReference>
<keyword evidence="1" id="KW-0378">Hydrolase</keyword>
<evidence type="ECO:0000313" key="2">
    <source>
        <dbReference type="EMBL" id="GGD07456.1"/>
    </source>
</evidence>
<dbReference type="InterPro" id="IPR051540">
    <property type="entry name" value="S-2-haloacid_dehalogenase"/>
</dbReference>
<dbReference type="PANTHER" id="PTHR43316:SF3">
    <property type="entry name" value="HALOACID DEHALOGENASE, TYPE II (AFU_ORTHOLOGUE AFUA_2G07750)-RELATED"/>
    <property type="match status" value="1"/>
</dbReference>
<dbReference type="GO" id="GO:0019120">
    <property type="term" value="F:hydrolase activity, acting on acid halide bonds, in C-halide compounds"/>
    <property type="evidence" value="ECO:0007669"/>
    <property type="project" value="InterPro"/>
</dbReference>
<dbReference type="Pfam" id="PF00702">
    <property type="entry name" value="Hydrolase"/>
    <property type="match status" value="1"/>
</dbReference>
<organism evidence="2 3">
    <name type="scientific">Aureimonas glaciei</name>
    <dbReference type="NCBI Taxonomy" id="1776957"/>
    <lineage>
        <taxon>Bacteria</taxon>
        <taxon>Pseudomonadati</taxon>
        <taxon>Pseudomonadota</taxon>
        <taxon>Alphaproteobacteria</taxon>
        <taxon>Hyphomicrobiales</taxon>
        <taxon>Aurantimonadaceae</taxon>
        <taxon>Aureimonas</taxon>
    </lineage>
</organism>
<dbReference type="InterPro" id="IPR006328">
    <property type="entry name" value="2-HAD"/>
</dbReference>
<name>A0A916XT95_9HYPH</name>
<dbReference type="Proteomes" id="UP000613160">
    <property type="component" value="Unassembled WGS sequence"/>
</dbReference>
<dbReference type="AlphaFoldDB" id="A0A916XT95"/>
<dbReference type="InterPro" id="IPR036412">
    <property type="entry name" value="HAD-like_sf"/>
</dbReference>
<dbReference type="NCBIfam" id="TIGR01493">
    <property type="entry name" value="HAD-SF-IA-v2"/>
    <property type="match status" value="1"/>
</dbReference>
<dbReference type="PANTHER" id="PTHR43316">
    <property type="entry name" value="HYDROLASE, HALOACID DELAHOGENASE-RELATED"/>
    <property type="match status" value="1"/>
</dbReference>
<dbReference type="EMBL" id="BMJJ01000001">
    <property type="protein sequence ID" value="GGD07456.1"/>
    <property type="molecule type" value="Genomic_DNA"/>
</dbReference>
<dbReference type="RefSeq" id="WP_188849234.1">
    <property type="nucleotide sequence ID" value="NZ_BMJJ01000001.1"/>
</dbReference>
<reference evidence="2" key="2">
    <citation type="submission" date="2020-09" db="EMBL/GenBank/DDBJ databases">
        <authorList>
            <person name="Sun Q."/>
            <person name="Zhou Y."/>
        </authorList>
    </citation>
    <scope>NUCLEOTIDE SEQUENCE</scope>
    <source>
        <strain evidence="2">CGMCC 1.15493</strain>
    </source>
</reference>
<dbReference type="InterPro" id="IPR023214">
    <property type="entry name" value="HAD_sf"/>
</dbReference>
<dbReference type="NCBIfam" id="TIGR01428">
    <property type="entry name" value="HAD_type_II"/>
    <property type="match status" value="1"/>
</dbReference>
<dbReference type="SFLD" id="SFLDS00003">
    <property type="entry name" value="Haloacid_Dehalogenase"/>
    <property type="match status" value="1"/>
</dbReference>
<proteinExistence type="predicted"/>
<comment type="caution">
    <text evidence="2">The sequence shown here is derived from an EMBL/GenBank/DDBJ whole genome shotgun (WGS) entry which is preliminary data.</text>
</comment>
<dbReference type="Gene3D" id="1.10.150.750">
    <property type="match status" value="1"/>
</dbReference>
<reference evidence="2" key="1">
    <citation type="journal article" date="2014" name="Int. J. Syst. Evol. Microbiol.">
        <title>Complete genome sequence of Corynebacterium casei LMG S-19264T (=DSM 44701T), isolated from a smear-ripened cheese.</title>
        <authorList>
            <consortium name="US DOE Joint Genome Institute (JGI-PGF)"/>
            <person name="Walter F."/>
            <person name="Albersmeier A."/>
            <person name="Kalinowski J."/>
            <person name="Ruckert C."/>
        </authorList>
    </citation>
    <scope>NUCLEOTIDE SEQUENCE</scope>
    <source>
        <strain evidence="2">CGMCC 1.15493</strain>
    </source>
</reference>
<evidence type="ECO:0000313" key="3">
    <source>
        <dbReference type="Proteomes" id="UP000613160"/>
    </source>
</evidence>
<keyword evidence="3" id="KW-1185">Reference proteome</keyword>
<accession>A0A916XT95</accession>